<evidence type="ECO:0000313" key="3">
    <source>
        <dbReference type="Proteomes" id="UP000280296"/>
    </source>
</evidence>
<dbReference type="GO" id="GO:0006355">
    <property type="term" value="P:regulation of DNA-templated transcription"/>
    <property type="evidence" value="ECO:0007669"/>
    <property type="project" value="InterPro"/>
</dbReference>
<sequence length="89" mass="9669">MTDELQEGQPTRTRRRSAVKTAPRPSASKVKSTLHLSVEASQRLSVHATMLGVDRSELVEQLIRENLKRFVVSDRGGSSAGPDPAAGEE</sequence>
<dbReference type="RefSeq" id="WP_126727309.1">
    <property type="nucleotide sequence ID" value="NZ_RYZH01000049.1"/>
</dbReference>
<organism evidence="2 3">
    <name type="scientific">Tautonia sociabilis</name>
    <dbReference type="NCBI Taxonomy" id="2080755"/>
    <lineage>
        <taxon>Bacteria</taxon>
        <taxon>Pseudomonadati</taxon>
        <taxon>Planctomycetota</taxon>
        <taxon>Planctomycetia</taxon>
        <taxon>Isosphaerales</taxon>
        <taxon>Isosphaeraceae</taxon>
        <taxon>Tautonia</taxon>
    </lineage>
</organism>
<feature type="region of interest" description="Disordered" evidence="1">
    <location>
        <begin position="1"/>
        <end position="34"/>
    </location>
</feature>
<dbReference type="AlphaFoldDB" id="A0A432MF44"/>
<evidence type="ECO:0000256" key="1">
    <source>
        <dbReference type="SAM" id="MobiDB-lite"/>
    </source>
</evidence>
<accession>A0A432MF44</accession>
<dbReference type="Proteomes" id="UP000280296">
    <property type="component" value="Unassembled WGS sequence"/>
</dbReference>
<dbReference type="OrthoDB" id="9914512at2"/>
<proteinExistence type="predicted"/>
<keyword evidence="3" id="KW-1185">Reference proteome</keyword>
<reference evidence="2 3" key="2">
    <citation type="submission" date="2019-01" db="EMBL/GenBank/DDBJ databases">
        <title>Tautonia sociabilis, a novel thermotolerant planctomycete of Isosphaeraceae family, isolated from a 4000 m deep subterranean habitat.</title>
        <authorList>
            <person name="Kovaleva O.L."/>
            <person name="Elcheninov A.G."/>
            <person name="Van Heerden E."/>
            <person name="Toshchakov S.V."/>
            <person name="Novikov A."/>
            <person name="Bonch-Osmolovskaya E.A."/>
            <person name="Kublanov I.V."/>
        </authorList>
    </citation>
    <scope>NUCLEOTIDE SEQUENCE [LARGE SCALE GENOMIC DNA]</scope>
    <source>
        <strain evidence="2 3">GM2012</strain>
    </source>
</reference>
<protein>
    <submittedName>
        <fullName evidence="2">Uncharacterized protein</fullName>
    </submittedName>
</protein>
<comment type="caution">
    <text evidence="2">The sequence shown here is derived from an EMBL/GenBank/DDBJ whole genome shotgun (WGS) entry which is preliminary data.</text>
</comment>
<name>A0A432MF44_9BACT</name>
<evidence type="ECO:0000313" key="2">
    <source>
        <dbReference type="EMBL" id="RUL84373.1"/>
    </source>
</evidence>
<gene>
    <name evidence="2" type="ORF">TsocGM_20385</name>
</gene>
<dbReference type="EMBL" id="RYZH01000049">
    <property type="protein sequence ID" value="RUL84373.1"/>
    <property type="molecule type" value="Genomic_DNA"/>
</dbReference>
<reference evidence="2 3" key="1">
    <citation type="submission" date="2018-12" db="EMBL/GenBank/DDBJ databases">
        <authorList>
            <person name="Toschakov S.V."/>
        </authorList>
    </citation>
    <scope>NUCLEOTIDE SEQUENCE [LARGE SCALE GENOMIC DNA]</scope>
    <source>
        <strain evidence="2 3">GM2012</strain>
    </source>
</reference>